<reference evidence="1" key="2">
    <citation type="journal article" date="2022" name="Sci. Total Environ.">
        <title>Prevalence, transmission, and molecular epidemiology of tet(X)-positive bacteria among humans, animals, and environmental niches in China: An epidemiological, and genomic-based study.</title>
        <authorList>
            <person name="Dong N."/>
            <person name="Zeng Y."/>
            <person name="Cai C."/>
            <person name="Sun C."/>
            <person name="Lu J."/>
            <person name="Liu C."/>
            <person name="Zhou H."/>
            <person name="Sun Q."/>
            <person name="Shu L."/>
            <person name="Wang H."/>
            <person name="Wang Y."/>
            <person name="Wang S."/>
            <person name="Wu C."/>
            <person name="Chan E.W."/>
            <person name="Chen G."/>
            <person name="Shen Z."/>
            <person name="Chen S."/>
            <person name="Zhang R."/>
        </authorList>
    </citation>
    <scope>NUCLEOTIDE SEQUENCE</scope>
    <source>
        <strain evidence="1">210</strain>
    </source>
</reference>
<gene>
    <name evidence="1" type="ORF">HX095_10755</name>
</gene>
<dbReference type="PROSITE" id="PS51257">
    <property type="entry name" value="PROKAR_LIPOPROTEIN"/>
    <property type="match status" value="1"/>
</dbReference>
<comment type="caution">
    <text evidence="1">The sequence shown here is derived from an EMBL/GenBank/DDBJ whole genome shotgun (WGS) entry which is preliminary data.</text>
</comment>
<evidence type="ECO:0000313" key="1">
    <source>
        <dbReference type="EMBL" id="MDM1551690.1"/>
    </source>
</evidence>
<dbReference type="RefSeq" id="WP_286486233.1">
    <property type="nucleotide sequence ID" value="NZ_JACALR010000004.1"/>
</dbReference>
<proteinExistence type="predicted"/>
<organism evidence="1 2">
    <name type="scientific">Empedobacter falsenii</name>
    <dbReference type="NCBI Taxonomy" id="343874"/>
    <lineage>
        <taxon>Bacteria</taxon>
        <taxon>Pseudomonadati</taxon>
        <taxon>Bacteroidota</taxon>
        <taxon>Flavobacteriia</taxon>
        <taxon>Flavobacteriales</taxon>
        <taxon>Weeksellaceae</taxon>
        <taxon>Empedobacter</taxon>
    </lineage>
</organism>
<dbReference type="Proteomes" id="UP001173578">
    <property type="component" value="Unassembled WGS sequence"/>
</dbReference>
<reference evidence="1" key="1">
    <citation type="submission" date="2020-06" db="EMBL/GenBank/DDBJ databases">
        <authorList>
            <person name="Dong N."/>
        </authorList>
    </citation>
    <scope>NUCLEOTIDE SEQUENCE</scope>
    <source>
        <strain evidence="1">210</strain>
    </source>
</reference>
<dbReference type="AlphaFoldDB" id="A0AAW7DJI8"/>
<evidence type="ECO:0000313" key="2">
    <source>
        <dbReference type="Proteomes" id="UP001173578"/>
    </source>
</evidence>
<protein>
    <submittedName>
        <fullName evidence="1">Uncharacterized protein</fullName>
    </submittedName>
</protein>
<sequence>MKQIAIFLILILFSCKGQSVDTLEEIKNEEPITIEILGQKPNTDSLSVIIVLPKRYKIKSNQNLKLVDINYHKNPQTTFGTSGLVIGKEFVNLNDTIQFNIVYDGVLKVRDFNKIIDNQVVVEKKTYTITNNQALYQLLNVFKNDEILFKYKYLANPKELQVLSIPVNLE</sequence>
<dbReference type="EMBL" id="JACALR010000004">
    <property type="protein sequence ID" value="MDM1551690.1"/>
    <property type="molecule type" value="Genomic_DNA"/>
</dbReference>
<name>A0AAW7DJI8_9FLAO</name>
<accession>A0AAW7DJI8</accession>